<dbReference type="PANTHER" id="PTHR10283:SF82">
    <property type="entry name" value="SOLUTE CARRIER FAMILY 13 MEMBER 2"/>
    <property type="match status" value="1"/>
</dbReference>
<protein>
    <recommendedName>
        <fullName evidence="3">Sodium-dependent dicarboxylate transporter SdcS</fullName>
    </recommendedName>
    <alternativeName>
        <fullName evidence="7">Na(+)/dicarboxylate symporter</fullName>
    </alternativeName>
</protein>
<comment type="similarity">
    <text evidence="2">Belongs to the SLC13A/DASS transporter (TC 2.A.47) family. NADC subfamily.</text>
</comment>
<dbReference type="InterPro" id="IPR001898">
    <property type="entry name" value="SLC13A/DASS"/>
</dbReference>
<feature type="transmembrane region" description="Helical" evidence="9">
    <location>
        <begin position="308"/>
        <end position="333"/>
    </location>
</feature>
<feature type="transmembrane region" description="Helical" evidence="9">
    <location>
        <begin position="141"/>
        <end position="159"/>
    </location>
</feature>
<feature type="compositionally biased region" description="Low complexity" evidence="8">
    <location>
        <begin position="16"/>
        <end position="27"/>
    </location>
</feature>
<feature type="region of interest" description="Disordered" evidence="8">
    <location>
        <begin position="16"/>
        <end position="60"/>
    </location>
</feature>
<evidence type="ECO:0000256" key="1">
    <source>
        <dbReference type="ARBA" id="ARBA00004141"/>
    </source>
</evidence>
<evidence type="ECO:0000313" key="11">
    <source>
        <dbReference type="Proteomes" id="UP000642284"/>
    </source>
</evidence>
<evidence type="ECO:0000313" key="10">
    <source>
        <dbReference type="EMBL" id="MBC9713714.1"/>
    </source>
</evidence>
<keyword evidence="11" id="KW-1185">Reference proteome</keyword>
<dbReference type="Proteomes" id="UP000642284">
    <property type="component" value="Unassembled WGS sequence"/>
</dbReference>
<keyword evidence="5 9" id="KW-1133">Transmembrane helix</keyword>
<evidence type="ECO:0000256" key="5">
    <source>
        <dbReference type="ARBA" id="ARBA00022989"/>
    </source>
</evidence>
<evidence type="ECO:0000256" key="2">
    <source>
        <dbReference type="ARBA" id="ARBA00006772"/>
    </source>
</evidence>
<feature type="transmembrane region" description="Helical" evidence="9">
    <location>
        <begin position="94"/>
        <end position="110"/>
    </location>
</feature>
<keyword evidence="6 9" id="KW-0472">Membrane</keyword>
<feature type="transmembrane region" description="Helical" evidence="9">
    <location>
        <begin position="165"/>
        <end position="184"/>
    </location>
</feature>
<evidence type="ECO:0000256" key="6">
    <source>
        <dbReference type="ARBA" id="ARBA00023136"/>
    </source>
</evidence>
<dbReference type="EMBL" id="JACTVJ010000006">
    <property type="protein sequence ID" value="MBC9713714.1"/>
    <property type="molecule type" value="Genomic_DNA"/>
</dbReference>
<feature type="transmembrane region" description="Helical" evidence="9">
    <location>
        <begin position="496"/>
        <end position="515"/>
    </location>
</feature>
<accession>A0ABR7SFF9</accession>
<dbReference type="Pfam" id="PF00939">
    <property type="entry name" value="Na_sulph_symp"/>
    <property type="match status" value="1"/>
</dbReference>
<comment type="subcellular location">
    <subcellularLocation>
        <location evidence="1">Membrane</location>
        <topology evidence="1">Multi-pass membrane protein</topology>
    </subcellularLocation>
</comment>
<dbReference type="PANTHER" id="PTHR10283">
    <property type="entry name" value="SOLUTE CARRIER FAMILY 13 MEMBER"/>
    <property type="match status" value="1"/>
</dbReference>
<reference evidence="10 11" key="1">
    <citation type="submission" date="2020-08" db="EMBL/GenBank/DDBJ databases">
        <title>Genemic of Streptomyces polyaspartic.</title>
        <authorList>
            <person name="Liu W."/>
        </authorList>
    </citation>
    <scope>NUCLEOTIDE SEQUENCE [LARGE SCALE GENOMIC DNA]</scope>
    <source>
        <strain evidence="10 11">TRM66268-LWL</strain>
    </source>
</reference>
<evidence type="ECO:0000256" key="8">
    <source>
        <dbReference type="SAM" id="MobiDB-lite"/>
    </source>
</evidence>
<evidence type="ECO:0000256" key="9">
    <source>
        <dbReference type="SAM" id="Phobius"/>
    </source>
</evidence>
<feature type="transmembrane region" description="Helical" evidence="9">
    <location>
        <begin position="398"/>
        <end position="416"/>
    </location>
</feature>
<sequence length="585" mass="60982">MRLSFARRAEAVTLTSARRTRCTTARPTHARRSHATLEAAVATEPPPDATAPGSEPGTTRTDVEAALLGHATYRSLGEQKLSPQEERFERGRRTTGFWLAPLVSAVFLLLPLDMGAAQHTLAGILLGVIVLWVTEPVPIPVGGLIGVGAIVLFGVVPAADALAPFGSSTIFTFIGAFILAQAMLKHGLARRFAFRILSLPGVGSSTFRLIAAFGLITCLLSAFVSNTATVAMLLPTALGLLTVIAKMLQDRGLVAEDFDPTRLRVGAALVLMLAYGASVGGLLTPVGSPPNLIGRDLMEKATGEKISFAQWMATALPLCAVMFIILMTVLLLLNKPEIRRIEGIEAYVAERRAELGSLSRAEKNTLIAFGTTVTLWIFPGVVALIAGTDSSVYETVSGRLNEGVVAVLGASLLFVLPTHWGRRETTLNWSDAARIDWGTILLFGCGIIFGALLESTGLAKTIGDSASDALGLSSLFAITAFAVVLAILVSETTSNTASAAVVVPIVIPIAVAAGADPFTPALAATFAASFGFMLPVSTPQNAIAYGSGVVPITTMIRSGAGFDALGAILLILALPLMVTVTGIGG</sequence>
<comment type="caution">
    <text evidence="10">The sequence shown here is derived from an EMBL/GenBank/DDBJ whole genome shotgun (WGS) entry which is preliminary data.</text>
</comment>
<feature type="transmembrane region" description="Helical" evidence="9">
    <location>
        <begin position="469"/>
        <end position="489"/>
    </location>
</feature>
<organism evidence="10 11">
    <name type="scientific">Streptomyces polyasparticus</name>
    <dbReference type="NCBI Taxonomy" id="2767826"/>
    <lineage>
        <taxon>Bacteria</taxon>
        <taxon>Bacillati</taxon>
        <taxon>Actinomycetota</taxon>
        <taxon>Actinomycetes</taxon>
        <taxon>Kitasatosporales</taxon>
        <taxon>Streptomycetaceae</taxon>
        <taxon>Streptomyces</taxon>
    </lineage>
</organism>
<keyword evidence="4 9" id="KW-0812">Transmembrane</keyword>
<evidence type="ECO:0000256" key="3">
    <source>
        <dbReference type="ARBA" id="ARBA00020150"/>
    </source>
</evidence>
<feature type="transmembrane region" description="Helical" evidence="9">
    <location>
        <begin position="268"/>
        <end position="288"/>
    </location>
</feature>
<feature type="transmembrane region" description="Helical" evidence="9">
    <location>
        <begin position="437"/>
        <end position="457"/>
    </location>
</feature>
<evidence type="ECO:0000256" key="7">
    <source>
        <dbReference type="ARBA" id="ARBA00031174"/>
    </source>
</evidence>
<feature type="transmembrane region" description="Helical" evidence="9">
    <location>
        <begin position="366"/>
        <end position="386"/>
    </location>
</feature>
<proteinExistence type="inferred from homology"/>
<gene>
    <name evidence="10" type="ORF">H9Y04_14165</name>
</gene>
<dbReference type="NCBIfam" id="TIGR00785">
    <property type="entry name" value="dass"/>
    <property type="match status" value="1"/>
</dbReference>
<feature type="transmembrane region" description="Helical" evidence="9">
    <location>
        <begin position="205"/>
        <end position="224"/>
    </location>
</feature>
<evidence type="ECO:0000256" key="4">
    <source>
        <dbReference type="ARBA" id="ARBA00022692"/>
    </source>
</evidence>
<feature type="transmembrane region" description="Helical" evidence="9">
    <location>
        <begin position="560"/>
        <end position="583"/>
    </location>
</feature>
<dbReference type="CDD" id="cd01115">
    <property type="entry name" value="SLC13_permease"/>
    <property type="match status" value="1"/>
</dbReference>
<name>A0ABR7SFF9_9ACTN</name>